<dbReference type="Gene3D" id="1.20.1250.20">
    <property type="entry name" value="MFS general substrate transporter like domains"/>
    <property type="match status" value="1"/>
</dbReference>
<dbReference type="SUPFAM" id="SSF103473">
    <property type="entry name" value="MFS general substrate transporter"/>
    <property type="match status" value="1"/>
</dbReference>
<keyword evidence="2" id="KW-1133">Transmembrane helix</keyword>
<feature type="transmembrane region" description="Helical" evidence="2">
    <location>
        <begin position="273"/>
        <end position="298"/>
    </location>
</feature>
<reference evidence="3 4" key="1">
    <citation type="submission" date="2019-06" db="EMBL/GenBank/DDBJ databases">
        <title>Persicimonas caeni gen. nov., sp. nov., a predatory bacterium isolated from solar saltern.</title>
        <authorList>
            <person name="Wang S."/>
        </authorList>
    </citation>
    <scope>NUCLEOTIDE SEQUENCE [LARGE SCALE GENOMIC DNA]</scope>
    <source>
        <strain evidence="3 4">YN101</strain>
    </source>
</reference>
<dbReference type="GO" id="GO:0006596">
    <property type="term" value="P:polyamine biosynthetic process"/>
    <property type="evidence" value="ECO:0007669"/>
    <property type="project" value="UniProtKB-KW"/>
</dbReference>
<accession>A0A4Y6PND6</accession>
<dbReference type="Gene3D" id="3.40.50.150">
    <property type="entry name" value="Vaccinia Virus protein VP39"/>
    <property type="match status" value="1"/>
</dbReference>
<feature type="transmembrane region" description="Helical" evidence="2">
    <location>
        <begin position="305"/>
        <end position="327"/>
    </location>
</feature>
<dbReference type="AlphaFoldDB" id="A0A4Y6PND6"/>
<dbReference type="InterPro" id="IPR029063">
    <property type="entry name" value="SAM-dependent_MTases_sf"/>
</dbReference>
<dbReference type="SUPFAM" id="SSF53335">
    <property type="entry name" value="S-adenosyl-L-methionine-dependent methyltransferases"/>
    <property type="match status" value="1"/>
</dbReference>
<protein>
    <recommendedName>
        <fullName evidence="5">Spermidine synthase</fullName>
    </recommendedName>
</protein>
<dbReference type="EMBL" id="CP041186">
    <property type="protein sequence ID" value="QDG49760.1"/>
    <property type="molecule type" value="Genomic_DNA"/>
</dbReference>
<feature type="transmembrane region" description="Helical" evidence="2">
    <location>
        <begin position="36"/>
        <end position="55"/>
    </location>
</feature>
<feature type="transmembrane region" description="Helical" evidence="2">
    <location>
        <begin position="391"/>
        <end position="414"/>
    </location>
</feature>
<dbReference type="PANTHER" id="PTHR43317:SF1">
    <property type="entry name" value="THERMOSPERMINE SYNTHASE ACAULIS5"/>
    <property type="match status" value="1"/>
</dbReference>
<dbReference type="GO" id="GO:0022857">
    <property type="term" value="F:transmembrane transporter activity"/>
    <property type="evidence" value="ECO:0007669"/>
    <property type="project" value="InterPro"/>
</dbReference>
<feature type="transmembrane region" description="Helical" evidence="2">
    <location>
        <begin position="108"/>
        <end position="130"/>
    </location>
</feature>
<evidence type="ECO:0000313" key="3">
    <source>
        <dbReference type="EMBL" id="QDG49760.1"/>
    </source>
</evidence>
<dbReference type="OrthoDB" id="8171135at2"/>
<keyword evidence="1" id="KW-0620">Polyamine biosynthesis</keyword>
<gene>
    <name evidence="3" type="ORF">FIV42_03110</name>
</gene>
<dbReference type="InterPro" id="IPR036259">
    <property type="entry name" value="MFS_trans_sf"/>
</dbReference>
<keyword evidence="2" id="KW-0472">Membrane</keyword>
<evidence type="ECO:0000256" key="1">
    <source>
        <dbReference type="ARBA" id="ARBA00023115"/>
    </source>
</evidence>
<feature type="transmembrane region" description="Helical" evidence="2">
    <location>
        <begin position="179"/>
        <end position="200"/>
    </location>
</feature>
<accession>A0A5B8Y099</accession>
<dbReference type="Proteomes" id="UP000315995">
    <property type="component" value="Chromosome"/>
</dbReference>
<sequence length="999" mass="111066">MYRIVFLFFFLSGFTSLVFEVLWERMLMHIFGSTSFALSTLLTAFMAGLALGSYIGGRVAEKLKRPLLVYGLLEGSIGAYALAVPLMLDLLPSVYGMIFDHFIEDFYVFSLLRFVAVFAILVIPTTLMGATLPIVSQWVSRHQKMFQGGIGLLYGTNTFGACMGTLLAGFILLPSFGLSLTNTVFAFSNFALCALVFVAAKMGLSDLKPGEFVDRAEDVEELDELEGASETSDKIPHWAVWTVFGLFALAGGISMSYQVLWTRAYVIILGSSTYSFTVILTAFLVGLASGSAAISPFLKRIKRPVFWLGLTQFGVAASATAAFFVLDRLPVWLFERLRDDVGGTTEIYAYYFFLVGVVVLIPTFLQGMSFPLVIRTAVHERTSSGKLVGTAYAFNTAGSIIGSFAAGFILMPWLGLNTAIAVIIAINLCVAVSLAGLESWLNPKRNRIIAVALAATVAVSGYVFAPRIDPIALTRGMFRVYWARELFTPEKLAKDDPELVFYEDGLTATTTVEKRGELVTLKANGKPEASDGADMATQVLVGLMPFVVRSGDPNLEIRNEEAVMVGYGSGVTAGGSLQWPLKHLEVIEIEAAMFEASKFFDHVNHRPLEDPRTKVIESDGRNYLEYTNKTYDVIVSEPSNPWIAGVSSLFTVEHFARAKRHLKPGGVFAQWVQLYELRPENVRRVFATFLEVFPHVHAFSSMPKGTDLILIGSDDPIPLPPGGYERAWEIDSVRKELQRVGIHHPDELYGLMFMNQAELEEFAEGAELNTDDNGLLEFEAPKDLILYKEGEEFFADRYYRRDVYGDIRPYLTEWPDGQAWTPERVGSLARAEWLGSKRAYAKKLLEDAGFGTVADLPEPMAPPYDALEEIHLVLHASSLDMDEAMVRTWPVPQSDFHKMAIDTISGGKETQAMMYLESQATPPRGGYDGEKGLFYAYLLTKRRYYKHALEQLDGLEEDGDEEIVESLPYRLLRGFVETKRLHMNKSYRAYLEAGKSLVE</sequence>
<feature type="transmembrane region" description="Helical" evidence="2">
    <location>
        <begin position="347"/>
        <end position="370"/>
    </location>
</feature>
<organism evidence="3 4">
    <name type="scientific">Persicimonas caeni</name>
    <dbReference type="NCBI Taxonomy" id="2292766"/>
    <lineage>
        <taxon>Bacteria</taxon>
        <taxon>Deltaproteobacteria</taxon>
        <taxon>Bradymonadales</taxon>
        <taxon>Bradymonadaceae</taxon>
        <taxon>Persicimonas</taxon>
    </lineage>
</organism>
<feature type="transmembrane region" description="Helical" evidence="2">
    <location>
        <begin position="420"/>
        <end position="441"/>
    </location>
</feature>
<evidence type="ECO:0000313" key="4">
    <source>
        <dbReference type="Proteomes" id="UP000315995"/>
    </source>
</evidence>
<evidence type="ECO:0008006" key="5">
    <source>
        <dbReference type="Google" id="ProtNLM"/>
    </source>
</evidence>
<feature type="transmembrane region" description="Helical" evidence="2">
    <location>
        <begin position="238"/>
        <end position="261"/>
    </location>
</feature>
<evidence type="ECO:0000256" key="2">
    <source>
        <dbReference type="SAM" id="Phobius"/>
    </source>
</evidence>
<dbReference type="Pfam" id="PF01564">
    <property type="entry name" value="Spermine_synth"/>
    <property type="match status" value="1"/>
</dbReference>
<feature type="transmembrane region" description="Helical" evidence="2">
    <location>
        <begin position="151"/>
        <end position="173"/>
    </location>
</feature>
<dbReference type="CDD" id="cd02440">
    <property type="entry name" value="AdoMet_MTases"/>
    <property type="match status" value="1"/>
</dbReference>
<dbReference type="RefSeq" id="WP_141196257.1">
    <property type="nucleotide sequence ID" value="NZ_CP041186.1"/>
</dbReference>
<name>A0A4Y6PND6_PERCE</name>
<dbReference type="InterPro" id="IPR011701">
    <property type="entry name" value="MFS"/>
</dbReference>
<proteinExistence type="predicted"/>
<dbReference type="Pfam" id="PF07690">
    <property type="entry name" value="MFS_1"/>
    <property type="match status" value="1"/>
</dbReference>
<keyword evidence="2" id="KW-0812">Transmembrane</keyword>
<keyword evidence="4" id="KW-1185">Reference proteome</keyword>
<feature type="transmembrane region" description="Helical" evidence="2">
    <location>
        <begin position="448"/>
        <end position="465"/>
    </location>
</feature>
<feature type="transmembrane region" description="Helical" evidence="2">
    <location>
        <begin position="67"/>
        <end position="88"/>
    </location>
</feature>
<dbReference type="CDD" id="cd06174">
    <property type="entry name" value="MFS"/>
    <property type="match status" value="1"/>
</dbReference>
<dbReference type="NCBIfam" id="NF037959">
    <property type="entry name" value="MFS_SpdSyn"/>
    <property type="match status" value="2"/>
</dbReference>
<dbReference type="PANTHER" id="PTHR43317">
    <property type="entry name" value="THERMOSPERMINE SYNTHASE ACAULIS5"/>
    <property type="match status" value="1"/>
</dbReference>